<keyword evidence="1" id="KW-0812">Transmembrane</keyword>
<proteinExistence type="predicted"/>
<accession>A0ABR5I9Y6</accession>
<evidence type="ECO:0000313" key="2">
    <source>
        <dbReference type="EMBL" id="KNA90410.1"/>
    </source>
</evidence>
<organism evidence="2 3">
    <name type="scientific">Gordonia jacobaea</name>
    <dbReference type="NCBI Taxonomy" id="122202"/>
    <lineage>
        <taxon>Bacteria</taxon>
        <taxon>Bacillati</taxon>
        <taxon>Actinomycetota</taxon>
        <taxon>Actinomycetes</taxon>
        <taxon>Mycobacteriales</taxon>
        <taxon>Gordoniaceae</taxon>
        <taxon>Gordonia</taxon>
    </lineage>
</organism>
<keyword evidence="1" id="KW-1133">Transmembrane helix</keyword>
<evidence type="ECO:0008006" key="4">
    <source>
        <dbReference type="Google" id="ProtNLM"/>
    </source>
</evidence>
<name>A0ABR5I9Y6_9ACTN</name>
<keyword evidence="3" id="KW-1185">Reference proteome</keyword>
<gene>
    <name evidence="2" type="ORF">ABW18_16110</name>
</gene>
<evidence type="ECO:0000313" key="3">
    <source>
        <dbReference type="Proteomes" id="UP000037247"/>
    </source>
</evidence>
<dbReference type="RefSeq" id="WP_049699983.1">
    <property type="nucleotide sequence ID" value="NZ_JAQDQF010000003.1"/>
</dbReference>
<dbReference type="InterPro" id="IPR021214">
    <property type="entry name" value="DUF2568"/>
</dbReference>
<protein>
    <recommendedName>
        <fullName evidence="4">DUF2568 domain-containing protein</fullName>
    </recommendedName>
</protein>
<comment type="caution">
    <text evidence="2">The sequence shown here is derived from an EMBL/GenBank/DDBJ whole genome shotgun (WGS) entry which is preliminary data.</text>
</comment>
<evidence type="ECO:0000256" key="1">
    <source>
        <dbReference type="SAM" id="Phobius"/>
    </source>
</evidence>
<feature type="transmembrane region" description="Helical" evidence="1">
    <location>
        <begin position="54"/>
        <end position="75"/>
    </location>
</feature>
<sequence length="138" mass="13996">MNKSTALETAGRHATEPSQLSGLRDYTWGALVFAVEVMLWTAAVAVGYHWGAAFAGPAAGVLLGVVALAVIGGVWGRWMSPKARRRLALVPRIALGICLIVLAAAASSALIGVAGAIGCAAVAVPTFAMGQRAIDGKA</sequence>
<dbReference type="Pfam" id="PF10823">
    <property type="entry name" value="DUF2568"/>
    <property type="match status" value="1"/>
</dbReference>
<reference evidence="2 3" key="1">
    <citation type="submission" date="2015-05" db="EMBL/GenBank/DDBJ databases">
        <title>Draft genome sequence of the bacterium Gordonia jacobaea a new member of the Gordonia genus.</title>
        <authorList>
            <person name="Jimenez-Galisteo G."/>
            <person name="Dominguez A."/>
            <person name="Munoz E."/>
            <person name="Vinas M."/>
        </authorList>
    </citation>
    <scope>NUCLEOTIDE SEQUENCE [LARGE SCALE GENOMIC DNA]</scope>
    <source>
        <strain evidence="3">mv1</strain>
    </source>
</reference>
<dbReference type="EMBL" id="LDTZ01000019">
    <property type="protein sequence ID" value="KNA90410.1"/>
    <property type="molecule type" value="Genomic_DNA"/>
</dbReference>
<dbReference type="Proteomes" id="UP000037247">
    <property type="component" value="Unassembled WGS sequence"/>
</dbReference>
<feature type="transmembrane region" description="Helical" evidence="1">
    <location>
        <begin position="111"/>
        <end position="130"/>
    </location>
</feature>
<keyword evidence="1" id="KW-0472">Membrane</keyword>
<feature type="transmembrane region" description="Helical" evidence="1">
    <location>
        <begin position="87"/>
        <end position="105"/>
    </location>
</feature>
<feature type="transmembrane region" description="Helical" evidence="1">
    <location>
        <begin position="26"/>
        <end position="48"/>
    </location>
</feature>